<dbReference type="EMBL" id="FOIR01000001">
    <property type="protein sequence ID" value="SEV94148.1"/>
    <property type="molecule type" value="Genomic_DNA"/>
</dbReference>
<gene>
    <name evidence="2" type="ORF">SAMN05216290_0819</name>
</gene>
<name>A0A1I0N026_9BACT</name>
<dbReference type="RefSeq" id="WP_090257135.1">
    <property type="nucleotide sequence ID" value="NZ_FOIR01000001.1"/>
</dbReference>
<dbReference type="OrthoDB" id="769130at2"/>
<accession>A0A1I0N026</accession>
<keyword evidence="1" id="KW-0472">Membrane</keyword>
<evidence type="ECO:0000313" key="3">
    <source>
        <dbReference type="Proteomes" id="UP000199437"/>
    </source>
</evidence>
<organism evidence="2 3">
    <name type="scientific">Roseivirga pacifica</name>
    <dbReference type="NCBI Taxonomy" id="1267423"/>
    <lineage>
        <taxon>Bacteria</taxon>
        <taxon>Pseudomonadati</taxon>
        <taxon>Bacteroidota</taxon>
        <taxon>Cytophagia</taxon>
        <taxon>Cytophagales</taxon>
        <taxon>Roseivirgaceae</taxon>
        <taxon>Roseivirga</taxon>
    </lineage>
</organism>
<dbReference type="Proteomes" id="UP000199437">
    <property type="component" value="Unassembled WGS sequence"/>
</dbReference>
<sequence length="148" mass="16418">MQSIPDLIAQLKASINAENEKLIKQIVALLEMIDDAKYKQADFEQHLERIPHQFALEKPNYRQLQSIKADLLKVFQKEYGMVGPGHYRTLWLSIGMAVFGIPFGLIFSSALNNFAFLGIGLPIGLSIGIAIGTAKDKQAQQAGKVIHI</sequence>
<protein>
    <submittedName>
        <fullName evidence="2">Uncharacterized protein</fullName>
    </submittedName>
</protein>
<evidence type="ECO:0000313" key="2">
    <source>
        <dbReference type="EMBL" id="SEV94148.1"/>
    </source>
</evidence>
<dbReference type="STRING" id="1267423.SAMN05216290_0819"/>
<feature type="transmembrane region" description="Helical" evidence="1">
    <location>
        <begin position="114"/>
        <end position="134"/>
    </location>
</feature>
<proteinExistence type="predicted"/>
<keyword evidence="1" id="KW-1133">Transmembrane helix</keyword>
<reference evidence="3" key="1">
    <citation type="submission" date="2016-10" db="EMBL/GenBank/DDBJ databases">
        <authorList>
            <person name="Varghese N."/>
            <person name="Submissions S."/>
        </authorList>
    </citation>
    <scope>NUCLEOTIDE SEQUENCE [LARGE SCALE GENOMIC DNA]</scope>
    <source>
        <strain evidence="3">CGMCC 1.12402</strain>
    </source>
</reference>
<dbReference type="AlphaFoldDB" id="A0A1I0N026"/>
<dbReference type="GeneID" id="99985557"/>
<keyword evidence="3" id="KW-1185">Reference proteome</keyword>
<keyword evidence="1" id="KW-0812">Transmembrane</keyword>
<feature type="transmembrane region" description="Helical" evidence="1">
    <location>
        <begin position="89"/>
        <end position="108"/>
    </location>
</feature>
<evidence type="ECO:0000256" key="1">
    <source>
        <dbReference type="SAM" id="Phobius"/>
    </source>
</evidence>